<accession>A0ABP9C739</accession>
<gene>
    <name evidence="2" type="ORF">GCM10023200_49470</name>
</gene>
<proteinExistence type="predicted"/>
<dbReference type="Proteomes" id="UP001500928">
    <property type="component" value="Unassembled WGS sequence"/>
</dbReference>
<name>A0ABP9C739_9PSEU</name>
<evidence type="ECO:0000256" key="1">
    <source>
        <dbReference type="SAM" id="MobiDB-lite"/>
    </source>
</evidence>
<evidence type="ECO:0000313" key="3">
    <source>
        <dbReference type="Proteomes" id="UP001500928"/>
    </source>
</evidence>
<sequence length="90" mass="9147">MKMIPFLLGAGVGYVLGARAGRERYEQIARAYRQVADHPSVQGAAGVARAKAGEAVQTGVAMAKERVAPSGSGGHEPAAPGRSTTNGSGR</sequence>
<dbReference type="EMBL" id="BAABHO010000052">
    <property type="protein sequence ID" value="GAA4806022.1"/>
    <property type="molecule type" value="Genomic_DNA"/>
</dbReference>
<evidence type="ECO:0008006" key="4">
    <source>
        <dbReference type="Google" id="ProtNLM"/>
    </source>
</evidence>
<comment type="caution">
    <text evidence="2">The sequence shown here is derived from an EMBL/GenBank/DDBJ whole genome shotgun (WGS) entry which is preliminary data.</text>
</comment>
<reference evidence="3" key="1">
    <citation type="journal article" date="2019" name="Int. J. Syst. Evol. Microbiol.">
        <title>The Global Catalogue of Microorganisms (GCM) 10K type strain sequencing project: providing services to taxonomists for standard genome sequencing and annotation.</title>
        <authorList>
            <consortium name="The Broad Institute Genomics Platform"/>
            <consortium name="The Broad Institute Genome Sequencing Center for Infectious Disease"/>
            <person name="Wu L."/>
            <person name="Ma J."/>
        </authorList>
    </citation>
    <scope>NUCLEOTIDE SEQUENCE [LARGE SCALE GENOMIC DNA]</scope>
    <source>
        <strain evidence="3">JCM 17979</strain>
    </source>
</reference>
<protein>
    <recommendedName>
        <fullName evidence="4">YtxH domain-containing protein</fullName>
    </recommendedName>
</protein>
<keyword evidence="3" id="KW-1185">Reference proteome</keyword>
<organism evidence="2 3">
    <name type="scientific">Actinomycetospora chlora</name>
    <dbReference type="NCBI Taxonomy" id="663608"/>
    <lineage>
        <taxon>Bacteria</taxon>
        <taxon>Bacillati</taxon>
        <taxon>Actinomycetota</taxon>
        <taxon>Actinomycetes</taxon>
        <taxon>Pseudonocardiales</taxon>
        <taxon>Pseudonocardiaceae</taxon>
        <taxon>Actinomycetospora</taxon>
    </lineage>
</organism>
<evidence type="ECO:0000313" key="2">
    <source>
        <dbReference type="EMBL" id="GAA4806022.1"/>
    </source>
</evidence>
<feature type="region of interest" description="Disordered" evidence="1">
    <location>
        <begin position="65"/>
        <end position="90"/>
    </location>
</feature>